<dbReference type="InterPro" id="IPR004482">
    <property type="entry name" value="Mg_chelat-rel"/>
</dbReference>
<dbReference type="NCBIfam" id="TIGR00368">
    <property type="entry name" value="YifB family Mg chelatase-like AAA ATPase"/>
    <property type="match status" value="1"/>
</dbReference>
<dbReference type="STRING" id="529704.SAMN02927913_2790"/>
<dbReference type="SUPFAM" id="SSF54211">
    <property type="entry name" value="Ribosomal protein S5 domain 2-like"/>
    <property type="match status" value="1"/>
</dbReference>
<evidence type="ECO:0000256" key="1">
    <source>
        <dbReference type="ARBA" id="ARBA00006354"/>
    </source>
</evidence>
<dbReference type="NCBIfam" id="NF007365">
    <property type="entry name" value="PRK09862.1"/>
    <property type="match status" value="1"/>
</dbReference>
<dbReference type="OrthoDB" id="9813147at2"/>
<dbReference type="SMART" id="SM00382">
    <property type="entry name" value="AAA"/>
    <property type="match status" value="1"/>
</dbReference>
<dbReference type="Pfam" id="PF13541">
    <property type="entry name" value="ChlI"/>
    <property type="match status" value="1"/>
</dbReference>
<keyword evidence="2" id="KW-0547">Nucleotide-binding</keyword>
<dbReference type="GO" id="GO:0003677">
    <property type="term" value="F:DNA binding"/>
    <property type="evidence" value="ECO:0007669"/>
    <property type="project" value="InterPro"/>
</dbReference>
<dbReference type="Proteomes" id="UP000199420">
    <property type="component" value="Unassembled WGS sequence"/>
</dbReference>
<dbReference type="InterPro" id="IPR045006">
    <property type="entry name" value="CHLI-like"/>
</dbReference>
<sequence>MSLAVTLSRAQEGVSAPQVMVEVHLSGGLPGTHIVGLPEAAVREARDRVRVAIQNAAFEYPNRKVTVNLAPAELPKDGGRFDLAIALGILAAGGQVPREKLDECEFLGELALSGDLRGVSGVLPALLRARARGRRVVVPRANAAEAALVPEADVLVADTLADVCSWLRNAGELALPGQADEGQAVDPGVPDLVDVRGQLQARRALEIAAAGGHHLLLIGPPGTGKTMLAERLPGILPPLGETEALETCAVLSVAGQRVEPSRWRQRPFRAPHHTASAVALVGGGSHPRPGEISLAHNGVLFLDELPEFSRHVLEVLREPLESGHILVSRAARQSTFPAQFQLVAAMNPCPCGYAGDARDRCRCTPDQIQRYRGRISGPLLDRIDLCVEVPRVPLAELGAPRSAYDEDSATVRARVVQARERALARAGRANAEINTRELERDCALGTAERHWFEAALERLGLSARAYHRILRVARSIADLDGGAAVLDRAHLAEALQYRRF</sequence>
<keyword evidence="3" id="KW-0067">ATP-binding</keyword>
<dbReference type="InterPro" id="IPR001208">
    <property type="entry name" value="MCM_dom"/>
</dbReference>
<gene>
    <name evidence="5" type="ORF">SAMN04487997_2813</name>
</gene>
<dbReference type="SUPFAM" id="SSF52540">
    <property type="entry name" value="P-loop containing nucleoside triphosphate hydrolases"/>
    <property type="match status" value="1"/>
</dbReference>
<feature type="domain" description="AAA+ ATPase" evidence="4">
    <location>
        <begin position="211"/>
        <end position="393"/>
    </location>
</feature>
<protein>
    <submittedName>
        <fullName evidence="5">Magnesium chelatase family protein</fullName>
    </submittedName>
</protein>
<dbReference type="RefSeq" id="WP_091338134.1">
    <property type="nucleotide sequence ID" value="NZ_FNYC01000005.1"/>
</dbReference>
<dbReference type="AlphaFoldDB" id="A0A1H6X549"/>
<evidence type="ECO:0000256" key="2">
    <source>
        <dbReference type="ARBA" id="ARBA00022741"/>
    </source>
</evidence>
<dbReference type="Gene3D" id="3.40.50.300">
    <property type="entry name" value="P-loop containing nucleotide triphosphate hydrolases"/>
    <property type="match status" value="1"/>
</dbReference>
<evidence type="ECO:0000256" key="3">
    <source>
        <dbReference type="ARBA" id="ARBA00022840"/>
    </source>
</evidence>
<dbReference type="InterPro" id="IPR003593">
    <property type="entry name" value="AAA+_ATPase"/>
</dbReference>
<dbReference type="InterPro" id="IPR027417">
    <property type="entry name" value="P-loop_NTPase"/>
</dbReference>
<dbReference type="Gene3D" id="3.30.230.10">
    <property type="match status" value="1"/>
</dbReference>
<accession>A0A1H6X549</accession>
<evidence type="ECO:0000313" key="5">
    <source>
        <dbReference type="EMBL" id="SEJ24291.1"/>
    </source>
</evidence>
<dbReference type="InterPro" id="IPR000523">
    <property type="entry name" value="Mg_chelatse_chII-like_cat_dom"/>
</dbReference>
<dbReference type="InterPro" id="IPR014721">
    <property type="entry name" value="Ribsml_uS5_D2-typ_fold_subgr"/>
</dbReference>
<reference evidence="5 6" key="1">
    <citation type="submission" date="2016-10" db="EMBL/GenBank/DDBJ databases">
        <authorList>
            <person name="de Groot N.N."/>
        </authorList>
    </citation>
    <scope>NUCLEOTIDE SEQUENCE [LARGE SCALE GENOMIC DNA]</scope>
    <source>
        <strain evidence="5 6">DSM 26515</strain>
    </source>
</reference>
<dbReference type="InterPro" id="IPR025158">
    <property type="entry name" value="Mg_chelat-rel_C"/>
</dbReference>
<dbReference type="PRINTS" id="PR01657">
    <property type="entry name" value="MCMFAMILY"/>
</dbReference>
<name>A0A1H6X549_9GAMM</name>
<dbReference type="GO" id="GO:0005524">
    <property type="term" value="F:ATP binding"/>
    <property type="evidence" value="ECO:0007669"/>
    <property type="project" value="UniProtKB-KW"/>
</dbReference>
<evidence type="ECO:0000259" key="4">
    <source>
        <dbReference type="SMART" id="SM00382"/>
    </source>
</evidence>
<dbReference type="EMBL" id="FNYC01000005">
    <property type="protein sequence ID" value="SEJ24291.1"/>
    <property type="molecule type" value="Genomic_DNA"/>
</dbReference>
<dbReference type="InterPro" id="IPR020568">
    <property type="entry name" value="Ribosomal_Su5_D2-typ_SF"/>
</dbReference>
<evidence type="ECO:0000313" key="6">
    <source>
        <dbReference type="Proteomes" id="UP000199420"/>
    </source>
</evidence>
<keyword evidence="6" id="KW-1185">Reference proteome</keyword>
<comment type="similarity">
    <text evidence="1">Belongs to the Mg-chelatase subunits D/I family. ComM subfamily.</text>
</comment>
<dbReference type="PANTHER" id="PTHR32039">
    <property type="entry name" value="MAGNESIUM-CHELATASE SUBUNIT CHLI"/>
    <property type="match status" value="1"/>
</dbReference>
<proteinExistence type="inferred from homology"/>
<dbReference type="PANTHER" id="PTHR32039:SF7">
    <property type="entry name" value="COMPETENCE PROTEIN COMM"/>
    <property type="match status" value="1"/>
</dbReference>
<dbReference type="Pfam" id="PF13335">
    <property type="entry name" value="Mg_chelatase_C"/>
    <property type="match status" value="1"/>
</dbReference>
<dbReference type="Pfam" id="PF01078">
    <property type="entry name" value="Mg_chelatase"/>
    <property type="match status" value="1"/>
</dbReference>
<organism evidence="5 6">
    <name type="scientific">Frateuria terrea</name>
    <dbReference type="NCBI Taxonomy" id="529704"/>
    <lineage>
        <taxon>Bacteria</taxon>
        <taxon>Pseudomonadati</taxon>
        <taxon>Pseudomonadota</taxon>
        <taxon>Gammaproteobacteria</taxon>
        <taxon>Lysobacterales</taxon>
        <taxon>Rhodanobacteraceae</taxon>
        <taxon>Frateuria</taxon>
    </lineage>
</organism>